<dbReference type="SUPFAM" id="SSF54593">
    <property type="entry name" value="Glyoxalase/Bleomycin resistance protein/Dihydroxybiphenyl dioxygenase"/>
    <property type="match status" value="1"/>
</dbReference>
<keyword evidence="3" id="KW-1185">Reference proteome</keyword>
<feature type="domain" description="Glyoxalase/fosfomycin resistance/dioxygenase" evidence="1">
    <location>
        <begin position="5"/>
        <end position="130"/>
    </location>
</feature>
<protein>
    <submittedName>
        <fullName evidence="2">VOC family protein</fullName>
    </submittedName>
</protein>
<sequence>MRTQINSYLTFNGNCKEAMTFYKECLGGKLVLQTVGDSPLSEKMPKQMKNSILHATLTKHSLVLMGTDMAPSKGLIKGNTISLSIQCNSLEQIETYFEKLSQGGKVEHPLEHNFWGTLVGNLTDKFGNQWLLSYNKNTF</sequence>
<dbReference type="InterPro" id="IPR004360">
    <property type="entry name" value="Glyas_Fos-R_dOase_dom"/>
</dbReference>
<dbReference type="Pfam" id="PF00903">
    <property type="entry name" value="Glyoxalase"/>
    <property type="match status" value="1"/>
</dbReference>
<comment type="caution">
    <text evidence="2">The sequence shown here is derived from an EMBL/GenBank/DDBJ whole genome shotgun (WGS) entry which is preliminary data.</text>
</comment>
<dbReference type="PANTHER" id="PTHR33990">
    <property type="entry name" value="PROTEIN YJDN-RELATED"/>
    <property type="match status" value="1"/>
</dbReference>
<organism evidence="2 3">
    <name type="scientific">Mariniflexile gromovii</name>
    <dbReference type="NCBI Taxonomy" id="362523"/>
    <lineage>
        <taxon>Bacteria</taxon>
        <taxon>Pseudomonadati</taxon>
        <taxon>Bacteroidota</taxon>
        <taxon>Flavobacteriia</taxon>
        <taxon>Flavobacteriales</taxon>
        <taxon>Flavobacteriaceae</taxon>
        <taxon>Mariniflexile</taxon>
    </lineage>
</organism>
<evidence type="ECO:0000259" key="1">
    <source>
        <dbReference type="Pfam" id="PF00903"/>
    </source>
</evidence>
<dbReference type="RefSeq" id="WP_209654267.1">
    <property type="nucleotide sequence ID" value="NZ_JAGJCB010000005.1"/>
</dbReference>
<dbReference type="EMBL" id="JAGJCB010000005">
    <property type="protein sequence ID" value="MBP0903738.1"/>
    <property type="molecule type" value="Genomic_DNA"/>
</dbReference>
<dbReference type="Gene3D" id="3.10.180.10">
    <property type="entry name" value="2,3-Dihydroxybiphenyl 1,2-Dioxygenase, domain 1"/>
    <property type="match status" value="1"/>
</dbReference>
<dbReference type="Proteomes" id="UP000670776">
    <property type="component" value="Unassembled WGS sequence"/>
</dbReference>
<accession>A0ABS4BT23</accession>
<dbReference type="CDD" id="cd06588">
    <property type="entry name" value="PhnB_like"/>
    <property type="match status" value="1"/>
</dbReference>
<dbReference type="PANTHER" id="PTHR33990:SF1">
    <property type="entry name" value="PROTEIN YJDN"/>
    <property type="match status" value="1"/>
</dbReference>
<proteinExistence type="predicted"/>
<gene>
    <name evidence="2" type="ORF">J8H85_07845</name>
</gene>
<dbReference type="InterPro" id="IPR029068">
    <property type="entry name" value="Glyas_Bleomycin-R_OHBP_Dase"/>
</dbReference>
<name>A0ABS4BT23_9FLAO</name>
<evidence type="ECO:0000313" key="3">
    <source>
        <dbReference type="Proteomes" id="UP000670776"/>
    </source>
</evidence>
<dbReference type="InterPro" id="IPR028973">
    <property type="entry name" value="PhnB-like"/>
</dbReference>
<reference evidence="2 3" key="1">
    <citation type="submission" date="2021-04" db="EMBL/GenBank/DDBJ databases">
        <title>Mariniflexile gromovii gen. nov., sp. nov., a gliding bacterium isolated from the sea urchin Strongylocentrotus intermedius.</title>
        <authorList>
            <person name="Ko S."/>
            <person name="Le V."/>
            <person name="Ahn C.-Y."/>
            <person name="Oh H.-M."/>
        </authorList>
    </citation>
    <scope>NUCLEOTIDE SEQUENCE [LARGE SCALE GENOMIC DNA]</scope>
    <source>
        <strain evidence="2 3">KCTC 12570</strain>
    </source>
</reference>
<evidence type="ECO:0000313" key="2">
    <source>
        <dbReference type="EMBL" id="MBP0903738.1"/>
    </source>
</evidence>